<evidence type="ECO:0000313" key="2">
    <source>
        <dbReference type="Proteomes" id="UP001189624"/>
    </source>
</evidence>
<name>A0AA86RTE5_9FABA</name>
<evidence type="ECO:0000313" key="1">
    <source>
        <dbReference type="EMBL" id="CAJ1928952.1"/>
    </source>
</evidence>
<proteinExistence type="predicted"/>
<dbReference type="Gramene" id="rna-AYBTSS11_LOCUS4348">
    <property type="protein sequence ID" value="CAJ1928952.1"/>
    <property type="gene ID" value="gene-AYBTSS11_LOCUS4348"/>
</dbReference>
<gene>
    <name evidence="1" type="ORF">AYBTSS11_LOCUS4348</name>
</gene>
<dbReference type="AlphaFoldDB" id="A0AA86RTE5"/>
<sequence>MVVLLSLNRSSFPATEGLSGSLFHEVIITNTIPVSDINTIFSSKPVGEIIWHIHDDSSEVILRLARR</sequence>
<protein>
    <submittedName>
        <fullName evidence="1">Uncharacterized protein</fullName>
    </submittedName>
</protein>
<keyword evidence="2" id="KW-1185">Reference proteome</keyword>
<organism evidence="1 2">
    <name type="scientific">Sphenostylis stenocarpa</name>
    <dbReference type="NCBI Taxonomy" id="92480"/>
    <lineage>
        <taxon>Eukaryota</taxon>
        <taxon>Viridiplantae</taxon>
        <taxon>Streptophyta</taxon>
        <taxon>Embryophyta</taxon>
        <taxon>Tracheophyta</taxon>
        <taxon>Spermatophyta</taxon>
        <taxon>Magnoliopsida</taxon>
        <taxon>eudicotyledons</taxon>
        <taxon>Gunneridae</taxon>
        <taxon>Pentapetalae</taxon>
        <taxon>rosids</taxon>
        <taxon>fabids</taxon>
        <taxon>Fabales</taxon>
        <taxon>Fabaceae</taxon>
        <taxon>Papilionoideae</taxon>
        <taxon>50 kb inversion clade</taxon>
        <taxon>NPAAA clade</taxon>
        <taxon>indigoferoid/millettioid clade</taxon>
        <taxon>Phaseoleae</taxon>
        <taxon>Sphenostylis</taxon>
    </lineage>
</organism>
<accession>A0AA86RTE5</accession>
<dbReference type="Proteomes" id="UP001189624">
    <property type="component" value="Chromosome 2"/>
</dbReference>
<dbReference type="EMBL" id="OY731399">
    <property type="protein sequence ID" value="CAJ1928952.1"/>
    <property type="molecule type" value="Genomic_DNA"/>
</dbReference>
<reference evidence="1" key="1">
    <citation type="submission" date="2023-10" db="EMBL/GenBank/DDBJ databases">
        <authorList>
            <person name="Domelevo Entfellner J.-B."/>
        </authorList>
    </citation>
    <scope>NUCLEOTIDE SEQUENCE</scope>
</reference>